<keyword evidence="3" id="KW-1185">Reference proteome</keyword>
<protein>
    <submittedName>
        <fullName evidence="2">DUF4270 domain-containing protein</fullName>
    </submittedName>
</protein>
<keyword evidence="1" id="KW-0732">Signal</keyword>
<feature type="signal peptide" evidence="1">
    <location>
        <begin position="1"/>
        <end position="20"/>
    </location>
</feature>
<proteinExistence type="predicted"/>
<reference evidence="2 3" key="1">
    <citation type="submission" date="2024-06" db="EMBL/GenBank/DDBJ databases">
        <authorList>
            <person name="Kaempfer P."/>
            <person name="Viver T."/>
        </authorList>
    </citation>
    <scope>NUCLEOTIDE SEQUENCE [LARGE SCALE GENOMIC DNA]</scope>
    <source>
        <strain evidence="2 3">ST-119</strain>
    </source>
</reference>
<comment type="caution">
    <text evidence="2">The sequence shown here is derived from an EMBL/GenBank/DDBJ whole genome shotgun (WGS) entry which is preliminary data.</text>
</comment>
<dbReference type="RefSeq" id="WP_408084474.1">
    <property type="nucleotide sequence ID" value="NZ_JBELPZ010000005.1"/>
</dbReference>
<dbReference type="EMBL" id="JBELPZ010000005">
    <property type="protein sequence ID" value="MFL9844222.1"/>
    <property type="molecule type" value="Genomic_DNA"/>
</dbReference>
<dbReference type="InterPro" id="IPR025366">
    <property type="entry name" value="DUF4270"/>
</dbReference>
<evidence type="ECO:0000313" key="2">
    <source>
        <dbReference type="EMBL" id="MFL9844222.1"/>
    </source>
</evidence>
<accession>A0ABW8YXY4</accession>
<feature type="chain" id="PRO_5045263199" evidence="1">
    <location>
        <begin position="21"/>
        <end position="542"/>
    </location>
</feature>
<gene>
    <name evidence="2" type="ORF">ABS766_07310</name>
</gene>
<evidence type="ECO:0000256" key="1">
    <source>
        <dbReference type="SAM" id="SignalP"/>
    </source>
</evidence>
<sequence>MINCSFVKKLLFLLSVIILASCDTDYKGLGANIVGTDLHNGLVKYDVPVVAYDRPTGDAQTNSLLLNSLGTYNSPVFGTTKAHYVTQLQLQIENPAIGNNPVVDSVWIYLPYYSKLQEVGDDGVSTYSLDSVYGDATAKFKLSIRRNGYFLREADPSSGGTETQRYFSGQKDLFDSYAGESILAEGVPSIDFGFDASEVTRTAQYTDDEGNLQSADAEVLAPGMFQYLNKDFFQQWILEAPAGKLASNNVFKDYLRGIYFEAEQIGTNSIMGMPRFSEGYITIIYKQDDLDSDGNQQTDDTGAVLRESRSITLKLGPVGVNLFENDFNSNYADAINTSDPVSGDDKLYIKGGNGSMAFIDLNQAGLDALKAENIGQKVLINEANLSFFIDKETMAGAKEPFRVYLYDVNNERPLYDYYVDVTTSTTFPKYSRYIHGGIIEVDSDKKGVRYKIRVTDHVNNIINKDSTNVKLGLVVTESINITGNSRLKNVFTETDATGNPVEVEVVPAASVMHPFGTVLYGGGTAVPEDKRIKLEIFYTKPE</sequence>
<evidence type="ECO:0000313" key="3">
    <source>
        <dbReference type="Proteomes" id="UP001629156"/>
    </source>
</evidence>
<dbReference type="Pfam" id="PF14092">
    <property type="entry name" value="DUF4270"/>
    <property type="match status" value="1"/>
</dbReference>
<name>A0ABW8YXY4_9FLAO</name>
<dbReference type="Proteomes" id="UP001629156">
    <property type="component" value="Unassembled WGS sequence"/>
</dbReference>
<organism evidence="2 3">
    <name type="scientific">Flavobacterium rhizosphaerae</name>
    <dbReference type="NCBI Taxonomy" id="3163298"/>
    <lineage>
        <taxon>Bacteria</taxon>
        <taxon>Pseudomonadati</taxon>
        <taxon>Bacteroidota</taxon>
        <taxon>Flavobacteriia</taxon>
        <taxon>Flavobacteriales</taxon>
        <taxon>Flavobacteriaceae</taxon>
        <taxon>Flavobacterium</taxon>
    </lineage>
</organism>